<dbReference type="Proteomes" id="UP000287171">
    <property type="component" value="Unassembled WGS sequence"/>
</dbReference>
<feature type="transmembrane region" description="Helical" evidence="5">
    <location>
        <begin position="273"/>
        <end position="297"/>
    </location>
</feature>
<dbReference type="PROSITE" id="PS50850">
    <property type="entry name" value="MFS"/>
    <property type="match status" value="1"/>
</dbReference>
<dbReference type="PANTHER" id="PTHR23525">
    <property type="entry name" value="TRANSPORTER, PUTATIVE-RELATED"/>
    <property type="match status" value="1"/>
</dbReference>
<feature type="domain" description="Major facilitator superfamily (MFS) profile" evidence="6">
    <location>
        <begin position="1"/>
        <end position="418"/>
    </location>
</feature>
<dbReference type="EMBL" id="BIFT01000001">
    <property type="protein sequence ID" value="GCE27149.1"/>
    <property type="molecule type" value="Genomic_DNA"/>
</dbReference>
<keyword evidence="8" id="KW-1185">Reference proteome</keyword>
<feature type="transmembrane region" description="Helical" evidence="5">
    <location>
        <begin position="317"/>
        <end position="336"/>
    </location>
</feature>
<organism evidence="7 8">
    <name type="scientific">Dictyobacter alpinus</name>
    <dbReference type="NCBI Taxonomy" id="2014873"/>
    <lineage>
        <taxon>Bacteria</taxon>
        <taxon>Bacillati</taxon>
        <taxon>Chloroflexota</taxon>
        <taxon>Ktedonobacteria</taxon>
        <taxon>Ktedonobacterales</taxon>
        <taxon>Dictyobacteraceae</taxon>
        <taxon>Dictyobacter</taxon>
    </lineage>
</organism>
<name>A0A402B752_9CHLR</name>
<dbReference type="GO" id="GO:0005886">
    <property type="term" value="C:plasma membrane"/>
    <property type="evidence" value="ECO:0007669"/>
    <property type="project" value="UniProtKB-SubCell"/>
</dbReference>
<evidence type="ECO:0000256" key="5">
    <source>
        <dbReference type="SAM" id="Phobius"/>
    </source>
</evidence>
<dbReference type="InterPro" id="IPR011701">
    <property type="entry name" value="MFS"/>
</dbReference>
<evidence type="ECO:0000256" key="3">
    <source>
        <dbReference type="ARBA" id="ARBA00022989"/>
    </source>
</evidence>
<dbReference type="Gene3D" id="1.20.1250.20">
    <property type="entry name" value="MFS general substrate transporter like domains"/>
    <property type="match status" value="2"/>
</dbReference>
<evidence type="ECO:0000313" key="7">
    <source>
        <dbReference type="EMBL" id="GCE27149.1"/>
    </source>
</evidence>
<reference evidence="8" key="1">
    <citation type="submission" date="2018-12" db="EMBL/GenBank/DDBJ databases">
        <title>Tengunoibacter tsumagoiensis gen. nov., sp. nov., Dictyobacter kobayashii sp. nov., D. alpinus sp. nov., and D. joshuensis sp. nov. and description of Dictyobacteraceae fam. nov. within the order Ktedonobacterales isolated from Tengu-no-mugimeshi.</title>
        <authorList>
            <person name="Wang C.M."/>
            <person name="Zheng Y."/>
            <person name="Sakai Y."/>
            <person name="Toyoda A."/>
            <person name="Minakuchi Y."/>
            <person name="Abe K."/>
            <person name="Yokota A."/>
            <person name="Yabe S."/>
        </authorList>
    </citation>
    <scope>NUCLEOTIDE SEQUENCE [LARGE SCALE GENOMIC DNA]</scope>
    <source>
        <strain evidence="8">Uno16</strain>
    </source>
</reference>
<accession>A0A402B752</accession>
<feature type="transmembrane region" description="Helical" evidence="5">
    <location>
        <begin position="88"/>
        <end position="110"/>
    </location>
</feature>
<gene>
    <name evidence="7" type="ORF">KDA_26330</name>
</gene>
<comment type="caution">
    <text evidence="7">The sequence shown here is derived from an EMBL/GenBank/DDBJ whole genome shotgun (WGS) entry which is preliminary data.</text>
</comment>
<feature type="transmembrane region" description="Helical" evidence="5">
    <location>
        <begin position="393"/>
        <end position="411"/>
    </location>
</feature>
<evidence type="ECO:0000259" key="6">
    <source>
        <dbReference type="PROSITE" id="PS50850"/>
    </source>
</evidence>
<dbReference type="InterPro" id="IPR036259">
    <property type="entry name" value="MFS_trans_sf"/>
</dbReference>
<keyword evidence="4 5" id="KW-0472">Membrane</keyword>
<dbReference type="Pfam" id="PF07690">
    <property type="entry name" value="MFS_1"/>
    <property type="match status" value="1"/>
</dbReference>
<dbReference type="InterPro" id="IPR020846">
    <property type="entry name" value="MFS_dom"/>
</dbReference>
<feature type="transmembrane region" description="Helical" evidence="5">
    <location>
        <begin position="179"/>
        <end position="197"/>
    </location>
</feature>
<comment type="subcellular location">
    <subcellularLocation>
        <location evidence="1">Cell membrane</location>
        <topology evidence="1">Multi-pass membrane protein</topology>
    </subcellularLocation>
</comment>
<keyword evidence="3 5" id="KW-1133">Transmembrane helix</keyword>
<evidence type="ECO:0000256" key="4">
    <source>
        <dbReference type="ARBA" id="ARBA00023136"/>
    </source>
</evidence>
<dbReference type="PANTHER" id="PTHR23525:SF1">
    <property type="entry name" value="NODULIN-LIKE DOMAIN-CONTAINING PROTEIN"/>
    <property type="match status" value="1"/>
</dbReference>
<feature type="transmembrane region" description="Helical" evidence="5">
    <location>
        <begin position="63"/>
        <end position="82"/>
    </location>
</feature>
<feature type="transmembrane region" description="Helical" evidence="5">
    <location>
        <begin position="33"/>
        <end position="56"/>
    </location>
</feature>
<keyword evidence="2 5" id="KW-0812">Transmembrane</keyword>
<dbReference type="GO" id="GO:0022857">
    <property type="term" value="F:transmembrane transporter activity"/>
    <property type="evidence" value="ECO:0007669"/>
    <property type="project" value="InterPro"/>
</dbReference>
<evidence type="ECO:0000313" key="8">
    <source>
        <dbReference type="Proteomes" id="UP000287171"/>
    </source>
</evidence>
<evidence type="ECO:0000256" key="1">
    <source>
        <dbReference type="ARBA" id="ARBA00004651"/>
    </source>
</evidence>
<feature type="transmembrane region" description="Helical" evidence="5">
    <location>
        <begin position="240"/>
        <end position="261"/>
    </location>
</feature>
<protein>
    <recommendedName>
        <fullName evidence="6">Major facilitator superfamily (MFS) profile domain-containing protein</fullName>
    </recommendedName>
</protein>
<dbReference type="SUPFAM" id="SSF103473">
    <property type="entry name" value="MFS general substrate transporter"/>
    <property type="match status" value="1"/>
</dbReference>
<evidence type="ECO:0000256" key="2">
    <source>
        <dbReference type="ARBA" id="ARBA00022692"/>
    </source>
</evidence>
<feature type="transmembrane region" description="Helical" evidence="5">
    <location>
        <begin position="7"/>
        <end position="27"/>
    </location>
</feature>
<feature type="transmembrane region" description="Helical" evidence="5">
    <location>
        <begin position="122"/>
        <end position="144"/>
    </location>
</feature>
<proteinExistence type="predicted"/>
<dbReference type="AlphaFoldDB" id="A0A402B752"/>
<sequence>MYLISNALSGITIGILQVLYNLYLIALGYRTDFIGLVLFIGTIGGGLAIFPAGLCVDRFGGKAILIWGSVLVGIAGAGQIILRTPFFLLLSAFIAGIGGACVLVVNAPFLTRNSTSEERPHLFSLNIVLLLVTTVIGEGLGGILPLWFRSLAWLMAPLPIWLHWLLAPQMLARSYQLSLLLAGLIAAPSFIPLFLLSDDRPRSTFQPDQVAIPRIGLKARLAVVAGWRKIPPRLLLAHPLTAMILVQILIGTGAGLLLPYFNVYFVQHLGATSALFGGIDAAANTLNALLTLLAPWLVLRIGKVAALVVPRVISLPVMLLIGITNSLPLAATLYPLRQGLMDMSQGILQVFSMEVVSPQHRGLANSSYQASYQIMWAVGASIGGVVIARTGYIPVFIATTILYSCALALLWSRFGRGRWQESHS</sequence>